<dbReference type="Proteomes" id="UP000594263">
    <property type="component" value="Unplaced"/>
</dbReference>
<protein>
    <submittedName>
        <fullName evidence="1">Uncharacterized protein</fullName>
    </submittedName>
</protein>
<keyword evidence="2" id="KW-1185">Reference proteome</keyword>
<proteinExistence type="predicted"/>
<dbReference type="Gramene" id="Kaladp0016s0130.1.v1.1">
    <property type="protein sequence ID" value="Kaladp0016s0130.1.v1.1.CDS.1"/>
    <property type="gene ID" value="Kaladp0016s0130.v1.1"/>
</dbReference>
<dbReference type="AlphaFoldDB" id="A0A7N0T0D7"/>
<evidence type="ECO:0000313" key="2">
    <source>
        <dbReference type="Proteomes" id="UP000594263"/>
    </source>
</evidence>
<organism evidence="1 2">
    <name type="scientific">Kalanchoe fedtschenkoi</name>
    <name type="common">Lavender scallops</name>
    <name type="synonym">South American air plant</name>
    <dbReference type="NCBI Taxonomy" id="63787"/>
    <lineage>
        <taxon>Eukaryota</taxon>
        <taxon>Viridiplantae</taxon>
        <taxon>Streptophyta</taxon>
        <taxon>Embryophyta</taxon>
        <taxon>Tracheophyta</taxon>
        <taxon>Spermatophyta</taxon>
        <taxon>Magnoliopsida</taxon>
        <taxon>eudicotyledons</taxon>
        <taxon>Gunneridae</taxon>
        <taxon>Pentapetalae</taxon>
        <taxon>Saxifragales</taxon>
        <taxon>Crassulaceae</taxon>
        <taxon>Kalanchoe</taxon>
    </lineage>
</organism>
<name>A0A7N0T0D7_KALFE</name>
<evidence type="ECO:0000313" key="1">
    <source>
        <dbReference type="EnsemblPlants" id="Kaladp0016s0130.1.v1.1.CDS.1"/>
    </source>
</evidence>
<dbReference type="EnsemblPlants" id="Kaladp0016s0130.1.v1.1">
    <property type="protein sequence ID" value="Kaladp0016s0130.1.v1.1.CDS.1"/>
    <property type="gene ID" value="Kaladp0016s0130.v1.1"/>
</dbReference>
<reference evidence="1" key="1">
    <citation type="submission" date="2021-01" db="UniProtKB">
        <authorList>
            <consortium name="EnsemblPlants"/>
        </authorList>
    </citation>
    <scope>IDENTIFICATION</scope>
</reference>
<accession>A0A7N0T0D7</accession>
<sequence length="63" mass="7321">MFSFSCSDCHTHKICKVVRISNHTTTRVIFNIMACRFFCLENFGLASLCPIVLRKIKAFHGYY</sequence>